<dbReference type="STRING" id="241244.ATY39_10335"/>
<dbReference type="InterPro" id="IPR011701">
    <property type="entry name" value="MFS"/>
</dbReference>
<dbReference type="Gene3D" id="1.20.1720.10">
    <property type="entry name" value="Multidrug resistance protein D"/>
    <property type="match status" value="1"/>
</dbReference>
<reference evidence="11" key="2">
    <citation type="submission" date="2016-03" db="EMBL/GenBank/DDBJ databases">
        <authorList>
            <person name="Ploux O."/>
        </authorList>
    </citation>
    <scope>NUCLEOTIDE SEQUENCE [LARGE SCALE GENOMIC DNA]</scope>
    <source>
        <strain evidence="11">PP9</strain>
    </source>
</reference>
<name>A0A143HEX8_9BACL</name>
<feature type="domain" description="Major facilitator superfamily (MFS) profile" evidence="9">
    <location>
        <begin position="11"/>
        <end position="497"/>
    </location>
</feature>
<dbReference type="CDD" id="cd17503">
    <property type="entry name" value="MFS_LmrB_MDR_like"/>
    <property type="match status" value="1"/>
</dbReference>
<feature type="transmembrane region" description="Helical" evidence="8">
    <location>
        <begin position="354"/>
        <end position="376"/>
    </location>
</feature>
<keyword evidence="7 8" id="KW-0472">Membrane</keyword>
<accession>A0A143HEX8</accession>
<feature type="transmembrane region" description="Helical" evidence="8">
    <location>
        <begin position="295"/>
        <end position="317"/>
    </location>
</feature>
<feature type="transmembrane region" description="Helical" evidence="8">
    <location>
        <begin position="195"/>
        <end position="215"/>
    </location>
</feature>
<feature type="transmembrane region" description="Helical" evidence="8">
    <location>
        <begin position="77"/>
        <end position="95"/>
    </location>
</feature>
<dbReference type="Pfam" id="PF07690">
    <property type="entry name" value="MFS_1"/>
    <property type="match status" value="1"/>
</dbReference>
<gene>
    <name evidence="10" type="ORF">ATY39_10335</name>
</gene>
<feature type="transmembrane region" description="Helical" evidence="8">
    <location>
        <begin position="163"/>
        <end position="183"/>
    </location>
</feature>
<dbReference type="OrthoDB" id="9816041at2"/>
<keyword evidence="6 8" id="KW-1133">Transmembrane helix</keyword>
<comment type="similarity">
    <text evidence="2">Belongs to the major facilitator superfamily. EmrB family.</text>
</comment>
<comment type="subcellular location">
    <subcellularLocation>
        <location evidence="1">Cell membrane</location>
        <topology evidence="1">Multi-pass membrane protein</topology>
    </subcellularLocation>
</comment>
<evidence type="ECO:0000256" key="2">
    <source>
        <dbReference type="ARBA" id="ARBA00008537"/>
    </source>
</evidence>
<dbReference type="InterPro" id="IPR020846">
    <property type="entry name" value="MFS_dom"/>
</dbReference>
<dbReference type="AlphaFoldDB" id="A0A143HEX8"/>
<feature type="transmembrane region" description="Helical" evidence="8">
    <location>
        <begin position="12"/>
        <end position="33"/>
    </location>
</feature>
<dbReference type="NCBIfam" id="TIGR00711">
    <property type="entry name" value="efflux_EmrB"/>
    <property type="match status" value="1"/>
</dbReference>
<evidence type="ECO:0000256" key="1">
    <source>
        <dbReference type="ARBA" id="ARBA00004651"/>
    </source>
</evidence>
<keyword evidence="5 8" id="KW-0812">Transmembrane</keyword>
<dbReference type="PROSITE" id="PS50850">
    <property type="entry name" value="MFS"/>
    <property type="match status" value="1"/>
</dbReference>
<proteinExistence type="inferred from homology"/>
<feature type="transmembrane region" description="Helical" evidence="8">
    <location>
        <begin position="264"/>
        <end position="289"/>
    </location>
</feature>
<sequence length="508" mass="55030">MSNQQKPPYGMIAILFVGAFVSFLNNTLMNVALPTIMTDFDVTYSQVQWLSTGYMLVSGVLIPASAFFVVRFKNRHLFIAAMSIFTIGTIIAAAAPNFSVLIAGRMVQAAGSAAMSPLLMNVMLVSFPAEKRGSAMGIFGLVMIAAPAIGPTLSGYIVEHHSWRMLFEMIIPFAVLSLLFGIWKLKNVMDTRKVSLDYLSLVFSTIGFGGLLYGFSSAGDKGWSDPLVYGTITIGAIALIIFIFKQLRMEEPLLDLRIYKYPMFALASIISAVVSVAMFSGMILTPAYVQQVRGISPFHAGLMMLPGAIVMAFMSPITGKLFDKFGPRILAFIGLTITTVATYFLTKLEVDSSYTYIITVYTVRMFGMSMVMMPIMTNGLNSLPMLKNPHGTAINNTVQQVSGAIGTAILVTVMNNHIKSSATELAAEAKAKAVKAAKKAAEAGITPSSPTAEQLAKLKAQITQTALLDGINYTFMVATIISAVALVLSIFLKRVRVQNINKPEMEQK</sequence>
<dbReference type="RefSeq" id="WP_066789475.1">
    <property type="nucleotide sequence ID" value="NZ_CP014806.1"/>
</dbReference>
<evidence type="ECO:0000313" key="11">
    <source>
        <dbReference type="Proteomes" id="UP000076021"/>
    </source>
</evidence>
<dbReference type="Proteomes" id="UP000076021">
    <property type="component" value="Chromosome"/>
</dbReference>
<evidence type="ECO:0000256" key="4">
    <source>
        <dbReference type="ARBA" id="ARBA00022475"/>
    </source>
</evidence>
<evidence type="ECO:0000256" key="8">
    <source>
        <dbReference type="SAM" id="Phobius"/>
    </source>
</evidence>
<keyword evidence="3" id="KW-0813">Transport</keyword>
<keyword evidence="11" id="KW-1185">Reference proteome</keyword>
<dbReference type="KEGG" id="rst:ATY39_10335"/>
<evidence type="ECO:0000256" key="3">
    <source>
        <dbReference type="ARBA" id="ARBA00022448"/>
    </source>
</evidence>
<evidence type="ECO:0000256" key="7">
    <source>
        <dbReference type="ARBA" id="ARBA00023136"/>
    </source>
</evidence>
<feature type="transmembrane region" description="Helical" evidence="8">
    <location>
        <begin position="227"/>
        <end position="244"/>
    </location>
</feature>
<dbReference type="PRINTS" id="PR01036">
    <property type="entry name" value="TCRTETB"/>
</dbReference>
<evidence type="ECO:0000313" key="10">
    <source>
        <dbReference type="EMBL" id="AMW99801.1"/>
    </source>
</evidence>
<keyword evidence="4" id="KW-1003">Cell membrane</keyword>
<evidence type="ECO:0000259" key="9">
    <source>
        <dbReference type="PROSITE" id="PS50850"/>
    </source>
</evidence>
<feature type="transmembrane region" description="Helical" evidence="8">
    <location>
        <begin position="107"/>
        <end position="126"/>
    </location>
</feature>
<dbReference type="GO" id="GO:0022857">
    <property type="term" value="F:transmembrane transporter activity"/>
    <property type="evidence" value="ECO:0007669"/>
    <property type="project" value="InterPro"/>
</dbReference>
<feature type="transmembrane region" description="Helical" evidence="8">
    <location>
        <begin position="329"/>
        <end position="348"/>
    </location>
</feature>
<dbReference type="SUPFAM" id="SSF103473">
    <property type="entry name" value="MFS general substrate transporter"/>
    <property type="match status" value="1"/>
</dbReference>
<feature type="transmembrane region" description="Helical" evidence="8">
    <location>
        <begin position="397"/>
        <end position="414"/>
    </location>
</feature>
<feature type="transmembrane region" description="Helical" evidence="8">
    <location>
        <begin position="53"/>
        <end position="70"/>
    </location>
</feature>
<dbReference type="PANTHER" id="PTHR42718:SF9">
    <property type="entry name" value="MAJOR FACILITATOR SUPERFAMILY MULTIDRUG TRANSPORTER MFSC"/>
    <property type="match status" value="1"/>
</dbReference>
<evidence type="ECO:0000256" key="6">
    <source>
        <dbReference type="ARBA" id="ARBA00022989"/>
    </source>
</evidence>
<reference evidence="10 11" key="1">
    <citation type="journal article" date="2016" name="Genome Announc.">
        <title>Whole-Genome Sequence of Rummeliibacillus stabekisii Strain PP9 Isolated from Antarctic Soil.</title>
        <authorList>
            <person name="da Mota F.F."/>
            <person name="Vollu R.E."/>
            <person name="Jurelevicius D."/>
            <person name="Seldin L."/>
        </authorList>
    </citation>
    <scope>NUCLEOTIDE SEQUENCE [LARGE SCALE GENOMIC DNA]</scope>
    <source>
        <strain evidence="10 11">PP9</strain>
    </source>
</reference>
<evidence type="ECO:0000256" key="5">
    <source>
        <dbReference type="ARBA" id="ARBA00022692"/>
    </source>
</evidence>
<dbReference type="PANTHER" id="PTHR42718">
    <property type="entry name" value="MAJOR FACILITATOR SUPERFAMILY MULTIDRUG TRANSPORTER MFSC"/>
    <property type="match status" value="1"/>
</dbReference>
<dbReference type="Gene3D" id="1.20.1250.20">
    <property type="entry name" value="MFS general substrate transporter like domains"/>
    <property type="match status" value="1"/>
</dbReference>
<protein>
    <submittedName>
        <fullName evidence="10">MFS transporter</fullName>
    </submittedName>
</protein>
<feature type="transmembrane region" description="Helical" evidence="8">
    <location>
        <begin position="138"/>
        <end position="157"/>
    </location>
</feature>
<dbReference type="InterPro" id="IPR004638">
    <property type="entry name" value="EmrB-like"/>
</dbReference>
<organism evidence="10 11">
    <name type="scientific">Rummeliibacillus stabekisii</name>
    <dbReference type="NCBI Taxonomy" id="241244"/>
    <lineage>
        <taxon>Bacteria</taxon>
        <taxon>Bacillati</taxon>
        <taxon>Bacillota</taxon>
        <taxon>Bacilli</taxon>
        <taxon>Bacillales</taxon>
        <taxon>Caryophanaceae</taxon>
        <taxon>Rummeliibacillus</taxon>
    </lineage>
</organism>
<dbReference type="EMBL" id="CP014806">
    <property type="protein sequence ID" value="AMW99801.1"/>
    <property type="molecule type" value="Genomic_DNA"/>
</dbReference>
<dbReference type="GO" id="GO:0005886">
    <property type="term" value="C:plasma membrane"/>
    <property type="evidence" value="ECO:0007669"/>
    <property type="project" value="UniProtKB-SubCell"/>
</dbReference>
<feature type="transmembrane region" description="Helical" evidence="8">
    <location>
        <begin position="473"/>
        <end position="492"/>
    </location>
</feature>
<dbReference type="InterPro" id="IPR036259">
    <property type="entry name" value="MFS_trans_sf"/>
</dbReference>